<accession>A0A483CY00</accession>
<reference evidence="2 3" key="1">
    <citation type="submission" date="2017-11" db="EMBL/GenBank/DDBJ databases">
        <title>Isolation and Characterization of Methanofollis Species from Methane Seep Offshore SW Taiwan.</title>
        <authorList>
            <person name="Teng N.-H."/>
            <person name="Lai M.-C."/>
            <person name="Chen S.-C."/>
        </authorList>
    </citation>
    <scope>NUCLEOTIDE SEQUENCE [LARGE SCALE GENOMIC DNA]</scope>
    <source>
        <strain evidence="2 3">FWC-SCC2</strain>
    </source>
</reference>
<feature type="transmembrane region" description="Helical" evidence="1">
    <location>
        <begin position="50"/>
        <end position="74"/>
    </location>
</feature>
<dbReference type="EMBL" id="PGCL01000002">
    <property type="protein sequence ID" value="TAJ44919.1"/>
    <property type="molecule type" value="Genomic_DNA"/>
</dbReference>
<dbReference type="AlphaFoldDB" id="A0A483CY00"/>
<evidence type="ECO:0008006" key="4">
    <source>
        <dbReference type="Google" id="ProtNLM"/>
    </source>
</evidence>
<evidence type="ECO:0000313" key="3">
    <source>
        <dbReference type="Proteomes" id="UP000292580"/>
    </source>
</evidence>
<dbReference type="RefSeq" id="WP_130646731.1">
    <property type="nucleotide sequence ID" value="NZ_PGCL01000002.1"/>
</dbReference>
<dbReference type="OrthoDB" id="132173at2157"/>
<keyword evidence="1" id="KW-0472">Membrane</keyword>
<dbReference type="Pfam" id="PF19638">
    <property type="entry name" value="DUF6141"/>
    <property type="match status" value="1"/>
</dbReference>
<proteinExistence type="predicted"/>
<feature type="transmembrane region" description="Helical" evidence="1">
    <location>
        <begin position="15"/>
        <end position="38"/>
    </location>
</feature>
<name>A0A483CY00_9EURY</name>
<gene>
    <name evidence="2" type="ORF">CUJ86_06465</name>
</gene>
<dbReference type="Proteomes" id="UP000292580">
    <property type="component" value="Unassembled WGS sequence"/>
</dbReference>
<keyword evidence="1" id="KW-0812">Transmembrane</keyword>
<protein>
    <recommendedName>
        <fullName evidence="4">Bacterial Pleckstrin homology domain-containing protein</fullName>
    </recommendedName>
</protein>
<keyword evidence="1" id="KW-1133">Transmembrane helix</keyword>
<keyword evidence="3" id="KW-1185">Reference proteome</keyword>
<evidence type="ECO:0000256" key="1">
    <source>
        <dbReference type="SAM" id="Phobius"/>
    </source>
</evidence>
<sequence>MNEVFYREVQHFRQVWVWAILLVITAISWWMAVQQLILGRAFGPNPAPDWAATLIFIVFGILFPLFFIVLTLTLEVRTDGLYYRFFPLHLSFRRIGWEETEEYRPITYSPLREYGGWGIRRGRHGWAYTTGGNRGVLFRLSDGRCLLFGSDDADALAAAVRSASGKRRG</sequence>
<evidence type="ECO:0000313" key="2">
    <source>
        <dbReference type="EMBL" id="TAJ44919.1"/>
    </source>
</evidence>
<organism evidence="2 3">
    <name type="scientific">Methanofollis fontis</name>
    <dbReference type="NCBI Taxonomy" id="2052832"/>
    <lineage>
        <taxon>Archaea</taxon>
        <taxon>Methanobacteriati</taxon>
        <taxon>Methanobacteriota</taxon>
        <taxon>Stenosarchaea group</taxon>
        <taxon>Methanomicrobia</taxon>
        <taxon>Methanomicrobiales</taxon>
        <taxon>Methanomicrobiaceae</taxon>
        <taxon>Methanofollis</taxon>
    </lineage>
</organism>
<comment type="caution">
    <text evidence="2">The sequence shown here is derived from an EMBL/GenBank/DDBJ whole genome shotgun (WGS) entry which is preliminary data.</text>
</comment>
<dbReference type="InterPro" id="IPR046139">
    <property type="entry name" value="DUF6141"/>
</dbReference>